<comment type="caution">
    <text evidence="1">The sequence shown here is derived from an EMBL/GenBank/DDBJ whole genome shotgun (WGS) entry which is preliminary data.</text>
</comment>
<dbReference type="EMBL" id="JBFOLK010000006">
    <property type="protein sequence ID" value="KAL2505569.1"/>
    <property type="molecule type" value="Genomic_DNA"/>
</dbReference>
<dbReference type="CDD" id="cd00303">
    <property type="entry name" value="retropepsin_like"/>
    <property type="match status" value="1"/>
</dbReference>
<protein>
    <submittedName>
        <fullName evidence="1">Integrase catalytic domain-containing protein</fullName>
    </submittedName>
</protein>
<evidence type="ECO:0000313" key="1">
    <source>
        <dbReference type="EMBL" id="KAL2505569.1"/>
    </source>
</evidence>
<proteinExistence type="predicted"/>
<sequence length="239" mass="27926">MQKYNRQGDPTDHINVYKTRLQGYIPIAKCRNYHTTHVSDAKRWYKLKPRSIMNWPQLKQKFINVFIGNRATTTDMDQLNDTWRLTMNSRRNYAKASQNKPVESWQVYGHRPRGPPITFTEENDVDVHYPHYDDLVVPTVVAKNRLGRMLVDDGSAVNIMFESAFDQMEVNHELTANPEPLFIFTGDNLIPQRQITLAVNFKEPPCQVKKFMEFLVVDIPSVYHKVFGRLVLKDLQDVT</sequence>
<name>A0ABD1SYM3_9LAMI</name>
<dbReference type="AlphaFoldDB" id="A0ABD1SYM3"/>
<dbReference type="PANTHER" id="PTHR33240">
    <property type="entry name" value="OS08G0508500 PROTEIN"/>
    <property type="match status" value="1"/>
</dbReference>
<accession>A0ABD1SYM3</accession>
<dbReference type="Proteomes" id="UP001604336">
    <property type="component" value="Unassembled WGS sequence"/>
</dbReference>
<dbReference type="PANTHER" id="PTHR33240:SF8">
    <property type="entry name" value="OS03G0439900 PROTEIN"/>
    <property type="match status" value="1"/>
</dbReference>
<keyword evidence="2" id="KW-1185">Reference proteome</keyword>
<reference evidence="2" key="1">
    <citation type="submission" date="2024-07" db="EMBL/GenBank/DDBJ databases">
        <title>Two chromosome-level genome assemblies of Korean endemic species Abeliophyllum distichum and Forsythia ovata (Oleaceae).</title>
        <authorList>
            <person name="Jang H."/>
        </authorList>
    </citation>
    <scope>NUCLEOTIDE SEQUENCE [LARGE SCALE GENOMIC DNA]</scope>
</reference>
<organism evidence="1 2">
    <name type="scientific">Abeliophyllum distichum</name>
    <dbReference type="NCBI Taxonomy" id="126358"/>
    <lineage>
        <taxon>Eukaryota</taxon>
        <taxon>Viridiplantae</taxon>
        <taxon>Streptophyta</taxon>
        <taxon>Embryophyta</taxon>
        <taxon>Tracheophyta</taxon>
        <taxon>Spermatophyta</taxon>
        <taxon>Magnoliopsida</taxon>
        <taxon>eudicotyledons</taxon>
        <taxon>Gunneridae</taxon>
        <taxon>Pentapetalae</taxon>
        <taxon>asterids</taxon>
        <taxon>lamiids</taxon>
        <taxon>Lamiales</taxon>
        <taxon>Oleaceae</taxon>
        <taxon>Forsythieae</taxon>
        <taxon>Abeliophyllum</taxon>
    </lineage>
</organism>
<gene>
    <name evidence="1" type="ORF">Adt_21190</name>
</gene>
<evidence type="ECO:0000313" key="2">
    <source>
        <dbReference type="Proteomes" id="UP001604336"/>
    </source>
</evidence>